<reference evidence="1" key="1">
    <citation type="thesis" date="2020" institute="ProQuest LLC" country="789 East Eisenhower Parkway, Ann Arbor, MI, USA">
        <title>Comparative Genomics and Chromosome Evolution.</title>
        <authorList>
            <person name="Mudd A.B."/>
        </authorList>
    </citation>
    <scope>NUCLEOTIDE SEQUENCE</scope>
    <source>
        <strain evidence="1">Female2</strain>
        <tissue evidence="1">Blood</tissue>
    </source>
</reference>
<dbReference type="EMBL" id="JAACNH010000001">
    <property type="protein sequence ID" value="KAG8456053.1"/>
    <property type="molecule type" value="Genomic_DNA"/>
</dbReference>
<keyword evidence="2" id="KW-1185">Reference proteome</keyword>
<name>A0A8T2KHU4_9PIPI</name>
<protein>
    <submittedName>
        <fullName evidence="1">Uncharacterized protein</fullName>
    </submittedName>
</protein>
<evidence type="ECO:0000313" key="1">
    <source>
        <dbReference type="EMBL" id="KAG8456053.1"/>
    </source>
</evidence>
<dbReference type="Proteomes" id="UP000812440">
    <property type="component" value="Chromosome 1"/>
</dbReference>
<dbReference type="AlphaFoldDB" id="A0A8T2KHU4"/>
<organism evidence="1 2">
    <name type="scientific">Hymenochirus boettgeri</name>
    <name type="common">Congo dwarf clawed frog</name>
    <dbReference type="NCBI Taxonomy" id="247094"/>
    <lineage>
        <taxon>Eukaryota</taxon>
        <taxon>Metazoa</taxon>
        <taxon>Chordata</taxon>
        <taxon>Craniata</taxon>
        <taxon>Vertebrata</taxon>
        <taxon>Euteleostomi</taxon>
        <taxon>Amphibia</taxon>
        <taxon>Batrachia</taxon>
        <taxon>Anura</taxon>
        <taxon>Pipoidea</taxon>
        <taxon>Pipidae</taxon>
        <taxon>Pipinae</taxon>
        <taxon>Hymenochirus</taxon>
    </lineage>
</organism>
<evidence type="ECO:0000313" key="2">
    <source>
        <dbReference type="Proteomes" id="UP000812440"/>
    </source>
</evidence>
<gene>
    <name evidence="1" type="ORF">GDO86_002016</name>
</gene>
<comment type="caution">
    <text evidence="1">The sequence shown here is derived from an EMBL/GenBank/DDBJ whole genome shotgun (WGS) entry which is preliminary data.</text>
</comment>
<sequence>MGIEILSRKFGSIHLAAPQTKYCKLICAIFWQLSNTKKTKQNICNHSTTKVILPEHSSFINMSHMDNILDKFGNTAERFSSASYKSKKEQSGKLNFLQAITLGEELDMAFNTEMLS</sequence>
<proteinExistence type="predicted"/>
<accession>A0A8T2KHU4</accession>